<keyword evidence="1" id="KW-1133">Transmembrane helix</keyword>
<feature type="transmembrane region" description="Helical" evidence="1">
    <location>
        <begin position="316"/>
        <end position="344"/>
    </location>
</feature>
<sequence>MRLEAGLAWSGLRHRPGSWLLLALGVAVAAALPVIAAGLRTEAMVAAVRTSVDALPAPSRAVLAVTSTDLRDQDLSTTDRTVRGGFAGAGLLDVRQALTFRQLSVGGADFTLGAVTGLDSAVRLNSGTLPTTCTPDRCEVLALAAPDGSTPVTIADFAGAEKDLGLVVTGTGTLTDGRPAGTRLISTDVPLLLGTDPAGISDLSSLDLFGRTTSWFGTLDGAAVAAIGASGFDRILAGISQTVGAAQGPLTITWPSDTVLDASARAAASADRFRILGVAAGVLQLGFCVVVAAGLRRRGQLVGRLLTRRGASWRQILLTTSLQPLPAVLVGLLVGAAAGALLTALRGRGIVADPSAAALDAVDATWPTLVWLGVAAIAITVATVRWPDSAVRPTRLVLDCVAVLAVGLTVLVLTGGAAADGTLTTGAVVLLASATGLVTARLWSPLLALVSRLSRAGTGPVREVAVVAARRRPLLPMVTAGFLAAACCSLMFAGADRAGLQQSARDQAAAQVPLDVRITPSAGVSVPLDALDTTGLVAAAPGAVIRPVVSSSVTAFAGTTLASSVPLVGIDPAVLTEMHEFGPVTGSDDAPAELASRITATGLTPGTPVPAGSSTLVLQVAGANDDITVRVWVATTEGRERGIALQRNGDRLSSALDIAGPLTIRAIEISESDAHLMHRQHGVGEGDSDRALATGDLTFTTVRAGGADLGLSWAGWGSDEADVEAGATGMRVHYQVGDNRVVLTPDFVPRTDLTPIPVLTDPATAARAGGSGEFGVTVNGVAIPVRIVGVLPRLPALGTTYLIADRSAATAILDRTAPGTAAVTQVWIGAPADELAAVQAAIDTSGAAAATVAYRSVVLGAIEQDPVAVRSLDLLVLSGVIALLLALIAAAAAVRADLDESAADHHALELDGLTGGRLRLVLLTRSTITLLLGIPLGVLGGVALTAVALHLLVTGAAGGPVVPPLRLVVPAPVVLVVVGSALVGCALTAGVAALTAFRGRLPRAPEMDLR</sequence>
<feature type="transmembrane region" description="Helical" evidence="1">
    <location>
        <begin position="364"/>
        <end position="384"/>
    </location>
</feature>
<evidence type="ECO:0000313" key="3">
    <source>
        <dbReference type="Proteomes" id="UP000460221"/>
    </source>
</evidence>
<dbReference type="EMBL" id="WLYK01000011">
    <property type="protein sequence ID" value="MTD16764.1"/>
    <property type="molecule type" value="Genomic_DNA"/>
</dbReference>
<dbReference type="Proteomes" id="UP000460221">
    <property type="component" value="Unassembled WGS sequence"/>
</dbReference>
<feature type="transmembrane region" description="Helical" evidence="1">
    <location>
        <begin position="425"/>
        <end position="453"/>
    </location>
</feature>
<feature type="transmembrane region" description="Helical" evidence="1">
    <location>
        <begin position="474"/>
        <end position="495"/>
    </location>
</feature>
<proteinExistence type="predicted"/>
<feature type="transmembrane region" description="Helical" evidence="1">
    <location>
        <begin position="396"/>
        <end position="419"/>
    </location>
</feature>
<gene>
    <name evidence="2" type="ORF">GIS00_22775</name>
</gene>
<feature type="transmembrane region" description="Helical" evidence="1">
    <location>
        <begin position="927"/>
        <end position="953"/>
    </location>
</feature>
<dbReference type="RefSeq" id="WP_154770747.1">
    <property type="nucleotide sequence ID" value="NZ_WLYK01000011.1"/>
</dbReference>
<keyword evidence="1" id="KW-0812">Transmembrane</keyword>
<evidence type="ECO:0000256" key="1">
    <source>
        <dbReference type="SAM" id="Phobius"/>
    </source>
</evidence>
<keyword evidence="1" id="KW-0472">Membrane</keyword>
<dbReference type="AlphaFoldDB" id="A0A7K1FVA2"/>
<name>A0A7K1FVA2_9ACTN</name>
<evidence type="ECO:0000313" key="2">
    <source>
        <dbReference type="EMBL" id="MTD16764.1"/>
    </source>
</evidence>
<comment type="caution">
    <text evidence="2">The sequence shown here is derived from an EMBL/GenBank/DDBJ whole genome shotgun (WGS) entry which is preliminary data.</text>
</comment>
<feature type="transmembrane region" description="Helical" evidence="1">
    <location>
        <begin position="973"/>
        <end position="997"/>
    </location>
</feature>
<organism evidence="2 3">
    <name type="scientific">Nakamurella alba</name>
    <dbReference type="NCBI Taxonomy" id="2665158"/>
    <lineage>
        <taxon>Bacteria</taxon>
        <taxon>Bacillati</taxon>
        <taxon>Actinomycetota</taxon>
        <taxon>Actinomycetes</taxon>
        <taxon>Nakamurellales</taxon>
        <taxon>Nakamurellaceae</taxon>
        <taxon>Nakamurella</taxon>
    </lineage>
</organism>
<feature type="transmembrane region" description="Helical" evidence="1">
    <location>
        <begin position="275"/>
        <end position="295"/>
    </location>
</feature>
<keyword evidence="3" id="KW-1185">Reference proteome</keyword>
<reference evidence="2 3" key="1">
    <citation type="submission" date="2019-11" db="EMBL/GenBank/DDBJ databases">
        <authorList>
            <person name="Jiang L.-Q."/>
        </authorList>
    </citation>
    <scope>NUCLEOTIDE SEQUENCE [LARGE SCALE GENOMIC DNA]</scope>
    <source>
        <strain evidence="2 3">YIM 132087</strain>
    </source>
</reference>
<feature type="transmembrane region" description="Helical" evidence="1">
    <location>
        <begin position="874"/>
        <end position="894"/>
    </location>
</feature>
<protein>
    <recommendedName>
        <fullName evidence="4">FtsX-like permease family protein</fullName>
    </recommendedName>
</protein>
<accession>A0A7K1FVA2</accession>
<evidence type="ECO:0008006" key="4">
    <source>
        <dbReference type="Google" id="ProtNLM"/>
    </source>
</evidence>